<accession>A0ABR0S9Z9</accession>
<reference evidence="8 9" key="1">
    <citation type="submission" date="2024-01" db="EMBL/GenBank/DDBJ databases">
        <title>Complete genome of Cladobotryum mycophilum ATHUM6906.</title>
        <authorList>
            <person name="Christinaki A.C."/>
            <person name="Myridakis A.I."/>
            <person name="Kouvelis V.N."/>
        </authorList>
    </citation>
    <scope>NUCLEOTIDE SEQUENCE [LARGE SCALE GENOMIC DNA]</scope>
    <source>
        <strain evidence="8 9">ATHUM6906</strain>
    </source>
</reference>
<dbReference type="EMBL" id="JAVFKD010000015">
    <property type="protein sequence ID" value="KAK5988990.1"/>
    <property type="molecule type" value="Genomic_DNA"/>
</dbReference>
<feature type="region of interest" description="Disordered" evidence="7">
    <location>
        <begin position="1"/>
        <end position="45"/>
    </location>
</feature>
<dbReference type="InterPro" id="IPR029058">
    <property type="entry name" value="AB_hydrolase_fold"/>
</dbReference>
<dbReference type="Gene3D" id="3.40.50.1820">
    <property type="entry name" value="alpha/beta hydrolase"/>
    <property type="match status" value="1"/>
</dbReference>
<dbReference type="SUPFAM" id="SSF53474">
    <property type="entry name" value="alpha/beta-Hydrolases"/>
    <property type="match status" value="1"/>
</dbReference>
<evidence type="ECO:0008006" key="10">
    <source>
        <dbReference type="Google" id="ProtNLM"/>
    </source>
</evidence>
<dbReference type="PANTHER" id="PTHR48182">
    <property type="entry name" value="PROTEIN SERAC1"/>
    <property type="match status" value="1"/>
</dbReference>
<name>A0ABR0S9Z9_9HYPO</name>
<dbReference type="InterPro" id="IPR052374">
    <property type="entry name" value="SERAC1"/>
</dbReference>
<feature type="compositionally biased region" description="Basic and acidic residues" evidence="7">
    <location>
        <begin position="23"/>
        <end position="45"/>
    </location>
</feature>
<dbReference type="Proteomes" id="UP001338125">
    <property type="component" value="Unassembled WGS sequence"/>
</dbReference>
<evidence type="ECO:0000313" key="8">
    <source>
        <dbReference type="EMBL" id="KAK5988990.1"/>
    </source>
</evidence>
<keyword evidence="6" id="KW-0472">Membrane</keyword>
<comment type="caution">
    <text evidence="8">The sequence shown here is derived from an EMBL/GenBank/DDBJ whole genome shotgun (WGS) entry which is preliminary data.</text>
</comment>
<gene>
    <name evidence="8" type="ORF">PT974_10488</name>
</gene>
<evidence type="ECO:0000256" key="2">
    <source>
        <dbReference type="ARBA" id="ARBA00004240"/>
    </source>
</evidence>
<dbReference type="PANTHER" id="PTHR48182:SF2">
    <property type="entry name" value="PROTEIN SERAC1"/>
    <property type="match status" value="1"/>
</dbReference>
<protein>
    <recommendedName>
        <fullName evidence="10">DUF676 domain-containing protein</fullName>
    </recommendedName>
</protein>
<proteinExistence type="predicted"/>
<evidence type="ECO:0000256" key="5">
    <source>
        <dbReference type="ARBA" id="ARBA00023128"/>
    </source>
</evidence>
<comment type="subcellular location">
    <subcellularLocation>
        <location evidence="2">Endoplasmic reticulum</location>
    </subcellularLocation>
    <subcellularLocation>
        <location evidence="3">Membrane</location>
    </subcellularLocation>
    <subcellularLocation>
        <location evidence="1">Mitochondrion</location>
    </subcellularLocation>
</comment>
<keyword evidence="5" id="KW-0496">Mitochondrion</keyword>
<evidence type="ECO:0000256" key="6">
    <source>
        <dbReference type="ARBA" id="ARBA00023136"/>
    </source>
</evidence>
<evidence type="ECO:0000256" key="3">
    <source>
        <dbReference type="ARBA" id="ARBA00004370"/>
    </source>
</evidence>
<sequence length="362" mass="40209">MDQAGRLPVDQGPAIAVGAEGEGPTRPHDSQSTTESRDASMKEQKESITFRVCGVPVDWDRERLQSFLANQGITDIEIESLALEANTSSQTATLSFQTVPSKLRNNSSWSILLSKAPDTESIGKEYLTFDKAFLGMTTLFAPPLKDHQVETCFRVIQRERGSHMWLRDSLPYGLTSEIDKRPMARIMVFGYESTVAGSQSIQNLEDIATKFHRSLNTLANATTTRPIILIGHSLGGLIIKQILISLSRSDFEEDKKLIRAIYGVVFFRTPHNGMDIESLIPMVGDGPNRSLIESLDHINSHILSIQQRDFHKALGIEGESEVFCFYETLKSPTAKKDESGVWKMNGPTTVLVTKSSATYCRP</sequence>
<evidence type="ECO:0000313" key="9">
    <source>
        <dbReference type="Proteomes" id="UP001338125"/>
    </source>
</evidence>
<evidence type="ECO:0000256" key="4">
    <source>
        <dbReference type="ARBA" id="ARBA00022824"/>
    </source>
</evidence>
<organism evidence="8 9">
    <name type="scientific">Cladobotryum mycophilum</name>
    <dbReference type="NCBI Taxonomy" id="491253"/>
    <lineage>
        <taxon>Eukaryota</taxon>
        <taxon>Fungi</taxon>
        <taxon>Dikarya</taxon>
        <taxon>Ascomycota</taxon>
        <taxon>Pezizomycotina</taxon>
        <taxon>Sordariomycetes</taxon>
        <taxon>Hypocreomycetidae</taxon>
        <taxon>Hypocreales</taxon>
        <taxon>Hypocreaceae</taxon>
        <taxon>Cladobotryum</taxon>
    </lineage>
</organism>
<keyword evidence="4" id="KW-0256">Endoplasmic reticulum</keyword>
<evidence type="ECO:0000256" key="1">
    <source>
        <dbReference type="ARBA" id="ARBA00004173"/>
    </source>
</evidence>
<keyword evidence="9" id="KW-1185">Reference proteome</keyword>
<evidence type="ECO:0000256" key="7">
    <source>
        <dbReference type="SAM" id="MobiDB-lite"/>
    </source>
</evidence>